<evidence type="ECO:0000313" key="7">
    <source>
        <dbReference type="EMBL" id="MEJ5946669.1"/>
    </source>
</evidence>
<reference evidence="7 8" key="1">
    <citation type="journal article" date="2017" name="Int. J. Syst. Evol. Microbiol.">
        <title>Pseudokineococcus basanitobsidens sp. nov., isolated from volcanic rock.</title>
        <authorList>
            <person name="Lee D.W."/>
            <person name="Park M.Y."/>
            <person name="Kim J.J."/>
            <person name="Kim B.S."/>
        </authorList>
    </citation>
    <scope>NUCLEOTIDE SEQUENCE [LARGE SCALE GENOMIC DNA]</scope>
    <source>
        <strain evidence="7 8">DSM 103726</strain>
    </source>
</reference>
<dbReference type="RefSeq" id="WP_339576051.1">
    <property type="nucleotide sequence ID" value="NZ_JBBIAA010000029.1"/>
</dbReference>
<feature type="transmembrane region" description="Helical" evidence="6">
    <location>
        <begin position="83"/>
        <end position="101"/>
    </location>
</feature>
<feature type="transmembrane region" description="Helical" evidence="6">
    <location>
        <begin position="113"/>
        <end position="135"/>
    </location>
</feature>
<comment type="caution">
    <text evidence="7">The sequence shown here is derived from an EMBL/GenBank/DDBJ whole genome shotgun (WGS) entry which is preliminary data.</text>
</comment>
<evidence type="ECO:0000256" key="3">
    <source>
        <dbReference type="ARBA" id="ARBA00022692"/>
    </source>
</evidence>
<dbReference type="InterPro" id="IPR001204">
    <property type="entry name" value="Phos_transporter"/>
</dbReference>
<dbReference type="EMBL" id="JBBIAA010000029">
    <property type="protein sequence ID" value="MEJ5946669.1"/>
    <property type="molecule type" value="Genomic_DNA"/>
</dbReference>
<keyword evidence="8" id="KW-1185">Reference proteome</keyword>
<dbReference type="PANTHER" id="PTHR11101">
    <property type="entry name" value="PHOSPHATE TRANSPORTER"/>
    <property type="match status" value="1"/>
</dbReference>
<feature type="transmembrane region" description="Helical" evidence="6">
    <location>
        <begin position="141"/>
        <end position="166"/>
    </location>
</feature>
<gene>
    <name evidence="7" type="ORF">WDZ17_15325</name>
</gene>
<comment type="subcellular location">
    <subcellularLocation>
        <location evidence="1">Membrane</location>
        <topology evidence="1">Multi-pass membrane protein</topology>
    </subcellularLocation>
</comment>
<keyword evidence="2" id="KW-0813">Transport</keyword>
<evidence type="ECO:0000313" key="8">
    <source>
        <dbReference type="Proteomes" id="UP001387100"/>
    </source>
</evidence>
<name>A0ABU8RNX2_9ACTN</name>
<sequence length="338" mass="33284">MPDGLVVPEVLGAAVVVLALVLAVTEGLHGAAGIIATSVATRALLPRAAVLLAGAVVLLGGLLGGLFVAVRVPDVVSVPSGEAGLLLLGAALLGALAWNLLTWWRGLPTSTTHALLGGLAGAALAAPAAQVRWAVLLDGVLLPALLVVAVAAVLGGAVVVALLWLLRGAMPARAHRRLRTAQVVAAAVTAVGHGAVDAQRTAAVVVMGLVVAGGGAEPVAPPTWTVVVAAAALAAGTASGGWRIVRTVGERLAPLDVPHAFAAQSATAVVLHAAAVVTGTPVSTSLAVCSAVVGASGVPDARRVRWRVVRRVALAWLVTPVATALLAAGAHALLSPLV</sequence>
<keyword evidence="5 6" id="KW-0472">Membrane</keyword>
<keyword evidence="4 6" id="KW-1133">Transmembrane helix</keyword>
<organism evidence="7 8">
    <name type="scientific">Pseudokineococcus basanitobsidens</name>
    <dbReference type="NCBI Taxonomy" id="1926649"/>
    <lineage>
        <taxon>Bacteria</taxon>
        <taxon>Bacillati</taxon>
        <taxon>Actinomycetota</taxon>
        <taxon>Actinomycetes</taxon>
        <taxon>Kineosporiales</taxon>
        <taxon>Kineosporiaceae</taxon>
        <taxon>Pseudokineococcus</taxon>
    </lineage>
</organism>
<feature type="transmembrane region" description="Helical" evidence="6">
    <location>
        <begin position="12"/>
        <end position="36"/>
    </location>
</feature>
<feature type="transmembrane region" description="Helical" evidence="6">
    <location>
        <begin position="48"/>
        <end position="71"/>
    </location>
</feature>
<accession>A0ABU8RNX2</accession>
<keyword evidence="3 6" id="KW-0812">Transmembrane</keyword>
<evidence type="ECO:0000256" key="6">
    <source>
        <dbReference type="SAM" id="Phobius"/>
    </source>
</evidence>
<evidence type="ECO:0000256" key="1">
    <source>
        <dbReference type="ARBA" id="ARBA00004141"/>
    </source>
</evidence>
<proteinExistence type="predicted"/>
<dbReference type="Proteomes" id="UP001387100">
    <property type="component" value="Unassembled WGS sequence"/>
</dbReference>
<evidence type="ECO:0000256" key="2">
    <source>
        <dbReference type="ARBA" id="ARBA00022448"/>
    </source>
</evidence>
<protein>
    <submittedName>
        <fullName evidence="7">Inorganic phosphate transporter</fullName>
    </submittedName>
</protein>
<dbReference type="Pfam" id="PF01384">
    <property type="entry name" value="PHO4"/>
    <property type="match status" value="1"/>
</dbReference>
<evidence type="ECO:0000256" key="4">
    <source>
        <dbReference type="ARBA" id="ARBA00022989"/>
    </source>
</evidence>
<evidence type="ECO:0000256" key="5">
    <source>
        <dbReference type="ARBA" id="ARBA00023136"/>
    </source>
</evidence>
<dbReference type="PANTHER" id="PTHR11101:SF80">
    <property type="entry name" value="PHOSPHATE TRANSPORTER"/>
    <property type="match status" value="1"/>
</dbReference>
<feature type="transmembrane region" description="Helical" evidence="6">
    <location>
        <begin position="312"/>
        <end position="334"/>
    </location>
</feature>